<comment type="caution">
    <text evidence="1">The sequence shown here is derived from an EMBL/GenBank/DDBJ whole genome shotgun (WGS) entry which is preliminary data.</text>
</comment>
<keyword evidence="2" id="KW-1185">Reference proteome</keyword>
<gene>
    <name evidence="1" type="ORF">G1H11_10970</name>
</gene>
<evidence type="ECO:0000313" key="1">
    <source>
        <dbReference type="EMBL" id="NED95835.1"/>
    </source>
</evidence>
<organism evidence="1 2">
    <name type="scientific">Phytoactinopolyspora alkaliphila</name>
    <dbReference type="NCBI Taxonomy" id="1783498"/>
    <lineage>
        <taxon>Bacteria</taxon>
        <taxon>Bacillati</taxon>
        <taxon>Actinomycetota</taxon>
        <taxon>Actinomycetes</taxon>
        <taxon>Jiangellales</taxon>
        <taxon>Jiangellaceae</taxon>
        <taxon>Phytoactinopolyspora</taxon>
    </lineage>
</organism>
<evidence type="ECO:0000313" key="2">
    <source>
        <dbReference type="Proteomes" id="UP000469185"/>
    </source>
</evidence>
<reference evidence="1 2" key="1">
    <citation type="submission" date="2020-02" db="EMBL/GenBank/DDBJ databases">
        <authorList>
            <person name="Li X.-J."/>
            <person name="Feng X.-M."/>
        </authorList>
    </citation>
    <scope>NUCLEOTIDE SEQUENCE [LARGE SCALE GENOMIC DNA]</scope>
    <source>
        <strain evidence="1 2">CGMCC 4.7225</strain>
    </source>
</reference>
<dbReference type="RefSeq" id="WP_163818605.1">
    <property type="nucleotide sequence ID" value="NZ_JAAGOB010000005.1"/>
</dbReference>
<protein>
    <submittedName>
        <fullName evidence="1">Uncharacterized protein</fullName>
    </submittedName>
</protein>
<proteinExistence type="predicted"/>
<dbReference type="Proteomes" id="UP000469185">
    <property type="component" value="Unassembled WGS sequence"/>
</dbReference>
<dbReference type="EMBL" id="JAAGOB010000005">
    <property type="protein sequence ID" value="NED95835.1"/>
    <property type="molecule type" value="Genomic_DNA"/>
</dbReference>
<sequence>MRGMEDRERPPHLKHEQAILNHHWPSRPRDYALHEPGIAVRVRLIWERDGEQFIEGVARRWDADHVYVELKDTRSQANGVWLKPQDVYRRSPD</sequence>
<accession>A0A6N9YLJ7</accession>
<dbReference type="AlphaFoldDB" id="A0A6N9YLJ7"/>
<name>A0A6N9YLJ7_9ACTN</name>